<gene>
    <name evidence="3" type="ORF">SAMN05661099_1604</name>
</gene>
<evidence type="ECO:0000313" key="4">
    <source>
        <dbReference type="Proteomes" id="UP000189981"/>
    </source>
</evidence>
<dbReference type="AlphaFoldDB" id="A0A1T5BL77"/>
<proteinExistence type="predicted"/>
<evidence type="ECO:0000313" key="3">
    <source>
        <dbReference type="EMBL" id="SKB48042.1"/>
    </source>
</evidence>
<dbReference type="RefSeq" id="WP_079702060.1">
    <property type="nucleotide sequence ID" value="NZ_FUYR01000001.1"/>
</dbReference>
<keyword evidence="1" id="KW-0732">Signal</keyword>
<dbReference type="Proteomes" id="UP000189981">
    <property type="component" value="Unassembled WGS sequence"/>
</dbReference>
<evidence type="ECO:0000256" key="1">
    <source>
        <dbReference type="SAM" id="SignalP"/>
    </source>
</evidence>
<accession>A0A1T5BL77</accession>
<dbReference type="EMBL" id="FUYR01000001">
    <property type="protein sequence ID" value="SKB48042.1"/>
    <property type="molecule type" value="Genomic_DNA"/>
</dbReference>
<dbReference type="PROSITE" id="PS51257">
    <property type="entry name" value="PROKAR_LIPOPROTEIN"/>
    <property type="match status" value="1"/>
</dbReference>
<name>A0A1T5BL77_9SPHI</name>
<dbReference type="OrthoDB" id="882573at2"/>
<dbReference type="Pfam" id="PF22311">
    <property type="entry name" value="DUF6970"/>
    <property type="match status" value="1"/>
</dbReference>
<feature type="domain" description="DUF6970" evidence="2">
    <location>
        <begin position="39"/>
        <end position="108"/>
    </location>
</feature>
<keyword evidence="4" id="KW-1185">Reference proteome</keyword>
<evidence type="ECO:0000259" key="2">
    <source>
        <dbReference type="Pfam" id="PF22311"/>
    </source>
</evidence>
<dbReference type="InterPro" id="IPR054243">
    <property type="entry name" value="DUF6970"/>
</dbReference>
<sequence length="109" mass="11692">MKFLTCLLLSAIIVVACTTQKPSLPKCLEAKIKEYSTSSSCSDAKVDEYTFQGKTVYAFGPGTCGADMTTEVMTADCTTLGRLGGIAGNTKINGEEFSNAKFVKTVWKK</sequence>
<reference evidence="4" key="1">
    <citation type="submission" date="2017-02" db="EMBL/GenBank/DDBJ databases">
        <authorList>
            <person name="Varghese N."/>
            <person name="Submissions S."/>
        </authorList>
    </citation>
    <scope>NUCLEOTIDE SEQUENCE [LARGE SCALE GENOMIC DNA]</scope>
    <source>
        <strain evidence="4">DSM 22385</strain>
    </source>
</reference>
<protein>
    <recommendedName>
        <fullName evidence="2">DUF6970 domain-containing protein</fullName>
    </recommendedName>
</protein>
<organism evidence="3 4">
    <name type="scientific">Daejeonella lutea</name>
    <dbReference type="NCBI Taxonomy" id="572036"/>
    <lineage>
        <taxon>Bacteria</taxon>
        <taxon>Pseudomonadati</taxon>
        <taxon>Bacteroidota</taxon>
        <taxon>Sphingobacteriia</taxon>
        <taxon>Sphingobacteriales</taxon>
        <taxon>Sphingobacteriaceae</taxon>
        <taxon>Daejeonella</taxon>
    </lineage>
</organism>
<feature type="chain" id="PRO_5013137732" description="DUF6970 domain-containing protein" evidence="1">
    <location>
        <begin position="17"/>
        <end position="109"/>
    </location>
</feature>
<feature type="signal peptide" evidence="1">
    <location>
        <begin position="1"/>
        <end position="16"/>
    </location>
</feature>